<protein>
    <submittedName>
        <fullName evidence="2">Uncharacterized protein</fullName>
    </submittedName>
</protein>
<reference evidence="2 3" key="1">
    <citation type="submission" date="2014-05" db="EMBL/GenBank/DDBJ databases">
        <title>Draft Genome Sequence of Kitasatospora cheerisanensis KCTC 2395.</title>
        <authorList>
            <person name="Nam D.H."/>
        </authorList>
    </citation>
    <scope>NUCLEOTIDE SEQUENCE [LARGE SCALE GENOMIC DNA]</scope>
    <source>
        <strain evidence="2 3">KCTC 2395</strain>
    </source>
</reference>
<sequence>MGRLLQGTGHDRLQCRRGGGGVGESRRGGGGKSRRGGGRGGSAVGVGPLWC</sequence>
<dbReference type="AlphaFoldDB" id="A0A066YNZ5"/>
<feature type="region of interest" description="Disordered" evidence="1">
    <location>
        <begin position="1"/>
        <end position="51"/>
    </location>
</feature>
<feature type="compositionally biased region" description="Gly residues" evidence="1">
    <location>
        <begin position="17"/>
        <end position="31"/>
    </location>
</feature>
<keyword evidence="3" id="KW-1185">Reference proteome</keyword>
<accession>A0A066YNZ5</accession>
<dbReference type="EMBL" id="JNBY01000095">
    <property type="protein sequence ID" value="KDN83248.1"/>
    <property type="molecule type" value="Genomic_DNA"/>
</dbReference>
<comment type="caution">
    <text evidence="2">The sequence shown here is derived from an EMBL/GenBank/DDBJ whole genome shotgun (WGS) entry which is preliminary data.</text>
</comment>
<evidence type="ECO:0000313" key="3">
    <source>
        <dbReference type="Proteomes" id="UP000027178"/>
    </source>
</evidence>
<evidence type="ECO:0000256" key="1">
    <source>
        <dbReference type="SAM" id="MobiDB-lite"/>
    </source>
</evidence>
<dbReference type="HOGENOM" id="CLU_3099813_0_0_11"/>
<evidence type="ECO:0000313" key="2">
    <source>
        <dbReference type="EMBL" id="KDN83248.1"/>
    </source>
</evidence>
<gene>
    <name evidence="2" type="ORF">KCH_47300</name>
</gene>
<organism evidence="2 3">
    <name type="scientific">Kitasatospora cheerisanensis KCTC 2395</name>
    <dbReference type="NCBI Taxonomy" id="1348663"/>
    <lineage>
        <taxon>Bacteria</taxon>
        <taxon>Bacillati</taxon>
        <taxon>Actinomycetota</taxon>
        <taxon>Actinomycetes</taxon>
        <taxon>Kitasatosporales</taxon>
        <taxon>Streptomycetaceae</taxon>
        <taxon>Kitasatospora</taxon>
    </lineage>
</organism>
<dbReference type="Proteomes" id="UP000027178">
    <property type="component" value="Unassembled WGS sequence"/>
</dbReference>
<dbReference type="PATRIC" id="fig|1348663.4.peg.4569"/>
<proteinExistence type="predicted"/>
<name>A0A066YNZ5_9ACTN</name>